<organism evidence="2">
    <name type="scientific">Caldilineaceae bacterium SB0664_bin_27</name>
    <dbReference type="NCBI Taxonomy" id="2605260"/>
    <lineage>
        <taxon>Bacteria</taxon>
        <taxon>Bacillati</taxon>
        <taxon>Chloroflexota</taxon>
        <taxon>Caldilineae</taxon>
        <taxon>Caldilineales</taxon>
        <taxon>Caldilineaceae</taxon>
    </lineage>
</organism>
<comment type="caution">
    <text evidence="2">The sequence shown here is derived from an EMBL/GenBank/DDBJ whole genome shotgun (WGS) entry which is preliminary data.</text>
</comment>
<proteinExistence type="predicted"/>
<dbReference type="Pfam" id="PF21814">
    <property type="entry name" value="DUF6883"/>
    <property type="match status" value="1"/>
</dbReference>
<protein>
    <recommendedName>
        <fullName evidence="1">DUF6883 domain-containing protein</fullName>
    </recommendedName>
</protein>
<name>A0A6B0YYH1_9CHLR</name>
<accession>A0A6B0YYH1</accession>
<evidence type="ECO:0000313" key="2">
    <source>
        <dbReference type="EMBL" id="MXY96100.1"/>
    </source>
</evidence>
<dbReference type="InterPro" id="IPR049250">
    <property type="entry name" value="DUF6883"/>
</dbReference>
<feature type="domain" description="DUF6883" evidence="1">
    <location>
        <begin position="2"/>
        <end position="110"/>
    </location>
</feature>
<evidence type="ECO:0000259" key="1">
    <source>
        <dbReference type="Pfam" id="PF21814"/>
    </source>
</evidence>
<sequence>MKLPNAELAYVDPLKVTGYLLSLDHPQGKSKADFFSRFGFHRDRWEVLAEALLTHASRHRVVSTVDTVNGIRYTVDGRLDTPDGRNPFVRAVWGVEKPGTAPRLITAYPLRRSNV</sequence>
<gene>
    <name evidence="2" type="ORF">F4Y42_21880</name>
</gene>
<reference evidence="2" key="1">
    <citation type="submission" date="2019-09" db="EMBL/GenBank/DDBJ databases">
        <title>Characterisation of the sponge microbiome using genome-centric metagenomics.</title>
        <authorList>
            <person name="Engelberts J.P."/>
            <person name="Robbins S.J."/>
            <person name="De Goeij J.M."/>
            <person name="Aranda M."/>
            <person name="Bell S.C."/>
            <person name="Webster N.S."/>
        </authorList>
    </citation>
    <scope>NUCLEOTIDE SEQUENCE</scope>
    <source>
        <strain evidence="2">SB0664_bin_27</strain>
    </source>
</reference>
<dbReference type="AlphaFoldDB" id="A0A6B0YYH1"/>
<dbReference type="EMBL" id="VXRG01000186">
    <property type="protein sequence ID" value="MXY96100.1"/>
    <property type="molecule type" value="Genomic_DNA"/>
</dbReference>